<evidence type="ECO:0000256" key="3">
    <source>
        <dbReference type="ARBA" id="ARBA00023125"/>
    </source>
</evidence>
<evidence type="ECO:0000313" key="7">
    <source>
        <dbReference type="EMBL" id="MDT9001576.1"/>
    </source>
</evidence>
<evidence type="ECO:0000256" key="4">
    <source>
        <dbReference type="ARBA" id="ARBA00023163"/>
    </source>
</evidence>
<keyword evidence="5" id="KW-0175">Coiled coil</keyword>
<reference evidence="7" key="1">
    <citation type="submission" date="2023-09" db="EMBL/GenBank/DDBJ databases">
        <title>Paucibacter sp. APW11 Genome sequencing and assembly.</title>
        <authorList>
            <person name="Kim I."/>
        </authorList>
    </citation>
    <scope>NUCLEOTIDE SEQUENCE</scope>
    <source>
        <strain evidence="7">APW11</strain>
    </source>
</reference>
<evidence type="ECO:0000256" key="5">
    <source>
        <dbReference type="SAM" id="Coils"/>
    </source>
</evidence>
<dbReference type="Gene3D" id="1.10.1660.10">
    <property type="match status" value="1"/>
</dbReference>
<dbReference type="SMART" id="SM00422">
    <property type="entry name" value="HTH_MERR"/>
    <property type="match status" value="1"/>
</dbReference>
<dbReference type="PANTHER" id="PTHR30204">
    <property type="entry name" value="REDOX-CYCLING DRUG-SENSING TRANSCRIPTIONAL ACTIVATOR SOXR"/>
    <property type="match status" value="1"/>
</dbReference>
<dbReference type="Proteomes" id="UP001246372">
    <property type="component" value="Unassembled WGS sequence"/>
</dbReference>
<keyword evidence="4" id="KW-0804">Transcription</keyword>
<evidence type="ECO:0000259" key="6">
    <source>
        <dbReference type="PROSITE" id="PS50937"/>
    </source>
</evidence>
<dbReference type="PANTHER" id="PTHR30204:SF69">
    <property type="entry name" value="MERR-FAMILY TRANSCRIPTIONAL REGULATOR"/>
    <property type="match status" value="1"/>
</dbReference>
<dbReference type="PRINTS" id="PR00040">
    <property type="entry name" value="HTHMERR"/>
</dbReference>
<comment type="caution">
    <text evidence="7">The sequence shown here is derived from an EMBL/GenBank/DDBJ whole genome shotgun (WGS) entry which is preliminary data.</text>
</comment>
<protein>
    <submittedName>
        <fullName evidence="7">MerR family transcriptional regulator</fullName>
    </submittedName>
</protein>
<evidence type="ECO:0000256" key="1">
    <source>
        <dbReference type="ARBA" id="ARBA00022491"/>
    </source>
</evidence>
<keyword evidence="8" id="KW-1185">Reference proteome</keyword>
<gene>
    <name evidence="7" type="ORF">RQP53_20030</name>
</gene>
<accession>A0ABU3PHV7</accession>
<dbReference type="PROSITE" id="PS00552">
    <property type="entry name" value="HTH_MERR_1"/>
    <property type="match status" value="1"/>
</dbReference>
<dbReference type="InterPro" id="IPR009061">
    <property type="entry name" value="DNA-bd_dom_put_sf"/>
</dbReference>
<feature type="coiled-coil region" evidence="5">
    <location>
        <begin position="79"/>
        <end position="113"/>
    </location>
</feature>
<dbReference type="InterPro" id="IPR000551">
    <property type="entry name" value="MerR-type_HTH_dom"/>
</dbReference>
<dbReference type="EMBL" id="JAVXZY010000010">
    <property type="protein sequence ID" value="MDT9001576.1"/>
    <property type="molecule type" value="Genomic_DNA"/>
</dbReference>
<evidence type="ECO:0000256" key="2">
    <source>
        <dbReference type="ARBA" id="ARBA00023015"/>
    </source>
</evidence>
<dbReference type="RefSeq" id="WP_315652463.1">
    <property type="nucleotide sequence ID" value="NZ_JAVXZY010000010.1"/>
</dbReference>
<keyword evidence="2" id="KW-0805">Transcription regulation</keyword>
<keyword evidence="3" id="KW-0238">DNA-binding</keyword>
<proteinExistence type="predicted"/>
<organism evidence="7 8">
    <name type="scientific">Roseateles aquae</name>
    <dbReference type="NCBI Taxonomy" id="3077235"/>
    <lineage>
        <taxon>Bacteria</taxon>
        <taxon>Pseudomonadati</taxon>
        <taxon>Pseudomonadota</taxon>
        <taxon>Betaproteobacteria</taxon>
        <taxon>Burkholderiales</taxon>
        <taxon>Sphaerotilaceae</taxon>
        <taxon>Roseateles</taxon>
    </lineage>
</organism>
<keyword evidence="1" id="KW-0678">Repressor</keyword>
<dbReference type="Pfam" id="PF13411">
    <property type="entry name" value="MerR_1"/>
    <property type="match status" value="1"/>
</dbReference>
<name>A0ABU3PHV7_9BURK</name>
<evidence type="ECO:0000313" key="8">
    <source>
        <dbReference type="Proteomes" id="UP001246372"/>
    </source>
</evidence>
<dbReference type="SUPFAM" id="SSF46955">
    <property type="entry name" value="Putative DNA-binding domain"/>
    <property type="match status" value="1"/>
</dbReference>
<feature type="domain" description="HTH merR-type" evidence="6">
    <location>
        <begin position="1"/>
        <end position="69"/>
    </location>
</feature>
<dbReference type="PROSITE" id="PS50937">
    <property type="entry name" value="HTH_MERR_2"/>
    <property type="match status" value="1"/>
</dbReference>
<dbReference type="InterPro" id="IPR047057">
    <property type="entry name" value="MerR_fam"/>
</dbReference>
<sequence>MKIGELAARTGLAASAIRFYEASGLLPAASRGPNGYRNYDDAALQRLLAIQLAQRLGFSLDKLRKVMEGQSTVPHDLVMQSLQERLQEIDTMQRELKQQRQDTEALIQHLQNEWPEGRCLYLQAEMPAAPAAKPTRRKRSA</sequence>